<comment type="caution">
    <text evidence="10">The sequence shown here is derived from an EMBL/GenBank/DDBJ whole genome shotgun (WGS) entry which is preliminary data.</text>
</comment>
<evidence type="ECO:0000256" key="3">
    <source>
        <dbReference type="ARBA" id="ARBA00022692"/>
    </source>
</evidence>
<keyword evidence="11" id="KW-1185">Reference proteome</keyword>
<reference evidence="10" key="1">
    <citation type="submission" date="2021-10" db="EMBL/GenBank/DDBJ databases">
        <title>Novel species in genus Arthrobacter.</title>
        <authorList>
            <person name="Liu Y."/>
        </authorList>
    </citation>
    <scope>NUCLEOTIDE SEQUENCE</scope>
    <source>
        <strain evidence="9">Zg-Y786</strain>
        <strain evidence="10">Zg-Y809</strain>
    </source>
</reference>
<dbReference type="InterPro" id="IPR035906">
    <property type="entry name" value="MetI-like_sf"/>
</dbReference>
<dbReference type="GO" id="GO:0005886">
    <property type="term" value="C:plasma membrane"/>
    <property type="evidence" value="ECO:0007669"/>
    <property type="project" value="UniProtKB-SubCell"/>
</dbReference>
<keyword evidence="2 6" id="KW-0813">Transport</keyword>
<dbReference type="InterPro" id="IPR051204">
    <property type="entry name" value="ABC_transp_perm/SBD"/>
</dbReference>
<dbReference type="EMBL" id="JAJFZP010000004">
    <property type="protein sequence ID" value="MCC3268101.1"/>
    <property type="molecule type" value="Genomic_DNA"/>
</dbReference>
<sequence>MEWFLAHTDQVFRLTGLHLYQSIVPLVLGIIIAVPLAALVRNSSRVRGTVLAAGSLLYTIPSLALFVTLPAILGTRILDISNIIIALTIYAVALMLRVAVDAFDSVDDGVRQAAVAMGYRPLRRFLTVDLPLSVPVLIAGLRVVSVSNISMVSVGALIGVENLGFFFRDGLRRYFITEIVVGIVATLVLAFLMDLVFVLLQRALTPWLRAGRVPGTSAGMFGLRKRRHGSPAGALGSGAQAPVGTPAAAPDVALKGA</sequence>
<gene>
    <name evidence="10" type="ORF">LJ751_01830</name>
    <name evidence="9" type="ORF">LJ752_14785</name>
</gene>
<evidence type="ECO:0000313" key="9">
    <source>
        <dbReference type="EMBL" id="MCC3267303.1"/>
    </source>
</evidence>
<dbReference type="PROSITE" id="PS50928">
    <property type="entry name" value="ABC_TM1"/>
    <property type="match status" value="1"/>
</dbReference>
<keyword evidence="3 6" id="KW-0812">Transmembrane</keyword>
<dbReference type="PANTHER" id="PTHR30177:SF4">
    <property type="entry name" value="OSMOPROTECTANT IMPORT PERMEASE PROTEIN OSMW"/>
    <property type="match status" value="1"/>
</dbReference>
<keyword evidence="5 6" id="KW-0472">Membrane</keyword>
<protein>
    <submittedName>
        <fullName evidence="10">ABC transporter permease</fullName>
    </submittedName>
</protein>
<evidence type="ECO:0000256" key="5">
    <source>
        <dbReference type="ARBA" id="ARBA00023136"/>
    </source>
</evidence>
<evidence type="ECO:0000259" key="8">
    <source>
        <dbReference type="PROSITE" id="PS50928"/>
    </source>
</evidence>
<dbReference type="PANTHER" id="PTHR30177">
    <property type="entry name" value="GLYCINE BETAINE/L-PROLINE TRANSPORT SYSTEM PERMEASE PROTEIN PROW"/>
    <property type="match status" value="1"/>
</dbReference>
<evidence type="ECO:0000256" key="7">
    <source>
        <dbReference type="SAM" id="MobiDB-lite"/>
    </source>
</evidence>
<feature type="transmembrane region" description="Helical" evidence="6">
    <location>
        <begin position="149"/>
        <end position="167"/>
    </location>
</feature>
<evidence type="ECO:0000256" key="4">
    <source>
        <dbReference type="ARBA" id="ARBA00022989"/>
    </source>
</evidence>
<dbReference type="GO" id="GO:0031460">
    <property type="term" value="P:glycine betaine transport"/>
    <property type="evidence" value="ECO:0007669"/>
    <property type="project" value="TreeGrafter"/>
</dbReference>
<feature type="transmembrane region" description="Helical" evidence="6">
    <location>
        <begin position="51"/>
        <end position="74"/>
    </location>
</feature>
<evidence type="ECO:0000313" key="10">
    <source>
        <dbReference type="EMBL" id="MCC3268101.1"/>
    </source>
</evidence>
<dbReference type="Gene3D" id="1.10.3720.10">
    <property type="entry name" value="MetI-like"/>
    <property type="match status" value="1"/>
</dbReference>
<dbReference type="AlphaFoldDB" id="A0A9X1LYX0"/>
<dbReference type="InterPro" id="IPR000515">
    <property type="entry name" value="MetI-like"/>
</dbReference>
<organism evidence="10 12">
    <name type="scientific">Arthrobacter gengyunqii</name>
    <dbReference type="NCBI Taxonomy" id="2886940"/>
    <lineage>
        <taxon>Bacteria</taxon>
        <taxon>Bacillati</taxon>
        <taxon>Actinomycetota</taxon>
        <taxon>Actinomycetes</taxon>
        <taxon>Micrococcales</taxon>
        <taxon>Micrococcaceae</taxon>
        <taxon>Arthrobacter</taxon>
    </lineage>
</organism>
<evidence type="ECO:0000313" key="12">
    <source>
        <dbReference type="Proteomes" id="UP001139264"/>
    </source>
</evidence>
<dbReference type="EMBL" id="JAJFZQ010000009">
    <property type="protein sequence ID" value="MCC3267303.1"/>
    <property type="molecule type" value="Genomic_DNA"/>
</dbReference>
<feature type="transmembrane region" description="Helical" evidence="6">
    <location>
        <begin position="179"/>
        <end position="200"/>
    </location>
</feature>
<feature type="domain" description="ABC transmembrane type-1" evidence="8">
    <location>
        <begin position="15"/>
        <end position="201"/>
    </location>
</feature>
<evidence type="ECO:0000256" key="6">
    <source>
        <dbReference type="RuleBase" id="RU363032"/>
    </source>
</evidence>
<feature type="transmembrane region" description="Helical" evidence="6">
    <location>
        <begin position="20"/>
        <end position="39"/>
    </location>
</feature>
<proteinExistence type="inferred from homology"/>
<comment type="subcellular location">
    <subcellularLocation>
        <location evidence="6">Cell membrane</location>
        <topology evidence="6">Multi-pass membrane protein</topology>
    </subcellularLocation>
    <subcellularLocation>
        <location evidence="1">Membrane</location>
        <topology evidence="1">Multi-pass membrane protein</topology>
    </subcellularLocation>
</comment>
<accession>A0A9X1LYX0</accession>
<keyword evidence="4 6" id="KW-1133">Transmembrane helix</keyword>
<dbReference type="Proteomes" id="UP001139168">
    <property type="component" value="Unassembled WGS sequence"/>
</dbReference>
<evidence type="ECO:0000256" key="2">
    <source>
        <dbReference type="ARBA" id="ARBA00022448"/>
    </source>
</evidence>
<dbReference type="RefSeq" id="WP_227892253.1">
    <property type="nucleotide sequence ID" value="NZ_CP095461.1"/>
</dbReference>
<evidence type="ECO:0000256" key="1">
    <source>
        <dbReference type="ARBA" id="ARBA00004141"/>
    </source>
</evidence>
<dbReference type="Pfam" id="PF00528">
    <property type="entry name" value="BPD_transp_1"/>
    <property type="match status" value="1"/>
</dbReference>
<dbReference type="SUPFAM" id="SSF161098">
    <property type="entry name" value="MetI-like"/>
    <property type="match status" value="1"/>
</dbReference>
<evidence type="ECO:0000313" key="11">
    <source>
        <dbReference type="Proteomes" id="UP001139168"/>
    </source>
</evidence>
<feature type="region of interest" description="Disordered" evidence="7">
    <location>
        <begin position="229"/>
        <end position="257"/>
    </location>
</feature>
<name>A0A9X1LYX0_9MICC</name>
<dbReference type="CDD" id="cd06261">
    <property type="entry name" value="TM_PBP2"/>
    <property type="match status" value="1"/>
</dbReference>
<comment type="similarity">
    <text evidence="6">Belongs to the binding-protein-dependent transport system permease family.</text>
</comment>
<dbReference type="Proteomes" id="UP001139264">
    <property type="component" value="Unassembled WGS sequence"/>
</dbReference>
<dbReference type="GO" id="GO:0055085">
    <property type="term" value="P:transmembrane transport"/>
    <property type="evidence" value="ECO:0007669"/>
    <property type="project" value="InterPro"/>
</dbReference>
<feature type="transmembrane region" description="Helical" evidence="6">
    <location>
        <begin position="80"/>
        <end position="100"/>
    </location>
</feature>